<dbReference type="InterPro" id="IPR013320">
    <property type="entry name" value="ConA-like_dom_sf"/>
</dbReference>
<feature type="domain" description="GH16" evidence="2">
    <location>
        <begin position="147"/>
        <end position="372"/>
    </location>
</feature>
<feature type="region of interest" description="Disordered" evidence="1">
    <location>
        <begin position="106"/>
        <end position="170"/>
    </location>
</feature>
<dbReference type="RefSeq" id="WP_344720677.1">
    <property type="nucleotide sequence ID" value="NZ_BAAAUS010000006.1"/>
</dbReference>
<protein>
    <submittedName>
        <fullName evidence="3">Family 16 glycosylhydrolase</fullName>
    </submittedName>
</protein>
<gene>
    <name evidence="3" type="ORF">ACFSJD_12995</name>
</gene>
<comment type="caution">
    <text evidence="3">The sequence shown here is derived from an EMBL/GenBank/DDBJ whole genome shotgun (WGS) entry which is preliminary data.</text>
</comment>
<dbReference type="Gene3D" id="2.60.120.200">
    <property type="match status" value="1"/>
</dbReference>
<reference evidence="4" key="1">
    <citation type="journal article" date="2019" name="Int. J. Syst. Evol. Microbiol.">
        <title>The Global Catalogue of Microorganisms (GCM) 10K type strain sequencing project: providing services to taxonomists for standard genome sequencing and annotation.</title>
        <authorList>
            <consortium name="The Broad Institute Genomics Platform"/>
            <consortium name="The Broad Institute Genome Sequencing Center for Infectious Disease"/>
            <person name="Wu L."/>
            <person name="Ma J."/>
        </authorList>
    </citation>
    <scope>NUCLEOTIDE SEQUENCE [LARGE SCALE GENOMIC DNA]</scope>
    <source>
        <strain evidence="4">CCM 7043</strain>
    </source>
</reference>
<evidence type="ECO:0000313" key="4">
    <source>
        <dbReference type="Proteomes" id="UP001597114"/>
    </source>
</evidence>
<dbReference type="InterPro" id="IPR050546">
    <property type="entry name" value="Glycosyl_Hydrlase_16"/>
</dbReference>
<organism evidence="3 4">
    <name type="scientific">Pseudonocardia yunnanensis</name>
    <dbReference type="NCBI Taxonomy" id="58107"/>
    <lineage>
        <taxon>Bacteria</taxon>
        <taxon>Bacillati</taxon>
        <taxon>Actinomycetota</taxon>
        <taxon>Actinomycetes</taxon>
        <taxon>Pseudonocardiales</taxon>
        <taxon>Pseudonocardiaceae</taxon>
        <taxon>Pseudonocardia</taxon>
    </lineage>
</organism>
<name>A0ABW4EVL8_9PSEU</name>
<dbReference type="Pfam" id="PF00722">
    <property type="entry name" value="Glyco_hydro_16"/>
    <property type="match status" value="1"/>
</dbReference>
<accession>A0ABW4EVL8</accession>
<evidence type="ECO:0000256" key="1">
    <source>
        <dbReference type="SAM" id="MobiDB-lite"/>
    </source>
</evidence>
<proteinExistence type="predicted"/>
<evidence type="ECO:0000313" key="3">
    <source>
        <dbReference type="EMBL" id="MFD1518410.1"/>
    </source>
</evidence>
<sequence>MRRTTFAAEDRPESPTELIARITAEHGSPTVTNTGRHRRPGGSVDAVVTTDPLPQRSLTRRLAPLAIGATVMLIATTVATTLRPADEAATAAPELSNAIVRNDPATTVDLPTVPNLPTLDPVTGAPLPAPLGARESSEGPTSTTQHSQKKQAPPPAPLVKPAGDGKQAGLLKGWTQVGGDEFNGNMSSKWTLYEGEGHGGNGTRSEKAVTVENGSLVIRGDSDGNTGGMAWGDSQRFGKWEMRAKFPAGDSQYHPVLILWPSDVDWPQGGEIDFAETNSASKDVSFFLHYSSSNQQKYAKKNIDITQWHNYAVEWVDGRVTGYIDGEKWFESTDEKTLPPGKMHPTIQLDYFPDGGSPKASEMYVDYMRIYK</sequence>
<dbReference type="EMBL" id="JBHUCO010000012">
    <property type="protein sequence ID" value="MFD1518410.1"/>
    <property type="molecule type" value="Genomic_DNA"/>
</dbReference>
<dbReference type="SUPFAM" id="SSF49899">
    <property type="entry name" value="Concanavalin A-like lectins/glucanases"/>
    <property type="match status" value="1"/>
</dbReference>
<dbReference type="InterPro" id="IPR000757">
    <property type="entry name" value="Beta-glucanase-like"/>
</dbReference>
<dbReference type="CDD" id="cd00413">
    <property type="entry name" value="Glyco_hydrolase_16"/>
    <property type="match status" value="1"/>
</dbReference>
<evidence type="ECO:0000259" key="2">
    <source>
        <dbReference type="PROSITE" id="PS51762"/>
    </source>
</evidence>
<keyword evidence="4" id="KW-1185">Reference proteome</keyword>
<dbReference type="PROSITE" id="PS51762">
    <property type="entry name" value="GH16_2"/>
    <property type="match status" value="1"/>
</dbReference>
<dbReference type="PANTHER" id="PTHR10963:SF60">
    <property type="entry name" value="GRAM-NEGATIVE BACTERIA-BINDING PROTEIN 1-RELATED"/>
    <property type="match status" value="1"/>
</dbReference>
<dbReference type="PANTHER" id="PTHR10963">
    <property type="entry name" value="GLYCOSYL HYDROLASE-RELATED"/>
    <property type="match status" value="1"/>
</dbReference>
<dbReference type="Proteomes" id="UP001597114">
    <property type="component" value="Unassembled WGS sequence"/>
</dbReference>